<sequence length="59" mass="6146">MDRRMEKAVVLGAGTMGSRIAAHLANAGLPCVLLDIVPANLPAEAPPAERNKIVRAGLE</sequence>
<dbReference type="AlphaFoldDB" id="A0A7V8SZR2"/>
<keyword evidence="3" id="KW-1185">Reference proteome</keyword>
<dbReference type="Proteomes" id="UP000567293">
    <property type="component" value="Unassembled WGS sequence"/>
</dbReference>
<comment type="caution">
    <text evidence="2">The sequence shown here is derived from an EMBL/GenBank/DDBJ whole genome shotgun (WGS) entry which is preliminary data.</text>
</comment>
<name>A0A7V8SZR2_9BACT</name>
<dbReference type="InterPro" id="IPR006176">
    <property type="entry name" value="3-OHacyl-CoA_DH_NAD-bd"/>
</dbReference>
<dbReference type="Gene3D" id="3.40.50.720">
    <property type="entry name" value="NAD(P)-binding Rossmann-like Domain"/>
    <property type="match status" value="1"/>
</dbReference>
<organism evidence="2 3">
    <name type="scientific">Candidatus Acidiferrum panamense</name>
    <dbReference type="NCBI Taxonomy" id="2741543"/>
    <lineage>
        <taxon>Bacteria</taxon>
        <taxon>Pseudomonadati</taxon>
        <taxon>Acidobacteriota</taxon>
        <taxon>Terriglobia</taxon>
        <taxon>Candidatus Acidiferrales</taxon>
        <taxon>Candidatus Acidiferrum</taxon>
    </lineage>
</organism>
<dbReference type="GO" id="GO:0006631">
    <property type="term" value="P:fatty acid metabolic process"/>
    <property type="evidence" value="ECO:0007669"/>
    <property type="project" value="InterPro"/>
</dbReference>
<protein>
    <recommendedName>
        <fullName evidence="1">3-hydroxyacyl-CoA dehydrogenase NAD binding domain-containing protein</fullName>
    </recommendedName>
</protein>
<evidence type="ECO:0000313" key="3">
    <source>
        <dbReference type="Proteomes" id="UP000567293"/>
    </source>
</evidence>
<reference evidence="2" key="1">
    <citation type="submission" date="2020-06" db="EMBL/GenBank/DDBJ databases">
        <title>Legume-microbial interactions unlock mineral nutrients during tropical forest succession.</title>
        <authorList>
            <person name="Epihov D.Z."/>
        </authorList>
    </citation>
    <scope>NUCLEOTIDE SEQUENCE [LARGE SCALE GENOMIC DNA]</scope>
    <source>
        <strain evidence="2">Pan2503</strain>
    </source>
</reference>
<feature type="domain" description="3-hydroxyacyl-CoA dehydrogenase NAD binding" evidence="1">
    <location>
        <begin position="8"/>
        <end position="43"/>
    </location>
</feature>
<dbReference type="InterPro" id="IPR036291">
    <property type="entry name" value="NAD(P)-bd_dom_sf"/>
</dbReference>
<gene>
    <name evidence="2" type="ORF">HRJ53_27285</name>
</gene>
<evidence type="ECO:0000259" key="1">
    <source>
        <dbReference type="Pfam" id="PF02737"/>
    </source>
</evidence>
<dbReference type="SUPFAM" id="SSF51735">
    <property type="entry name" value="NAD(P)-binding Rossmann-fold domains"/>
    <property type="match status" value="1"/>
</dbReference>
<evidence type="ECO:0000313" key="2">
    <source>
        <dbReference type="EMBL" id="MBA0088710.1"/>
    </source>
</evidence>
<feature type="non-terminal residue" evidence="2">
    <location>
        <position position="59"/>
    </location>
</feature>
<dbReference type="Pfam" id="PF02737">
    <property type="entry name" value="3HCDH_N"/>
    <property type="match status" value="1"/>
</dbReference>
<proteinExistence type="predicted"/>
<accession>A0A7V8SZR2</accession>
<dbReference type="EMBL" id="JACDQQ010002639">
    <property type="protein sequence ID" value="MBA0088710.1"/>
    <property type="molecule type" value="Genomic_DNA"/>
</dbReference>
<dbReference type="GO" id="GO:0070403">
    <property type="term" value="F:NAD+ binding"/>
    <property type="evidence" value="ECO:0007669"/>
    <property type="project" value="InterPro"/>
</dbReference>